<keyword evidence="4" id="KW-0560">Oxidoreductase</keyword>
<dbReference type="GO" id="GO:0050661">
    <property type="term" value="F:NADP binding"/>
    <property type="evidence" value="ECO:0007669"/>
    <property type="project" value="InterPro"/>
</dbReference>
<keyword evidence="3" id="KW-0274">FAD</keyword>
<dbReference type="EMBL" id="JAHFYH010000059">
    <property type="protein sequence ID" value="KAH0216989.1"/>
    <property type="molecule type" value="Genomic_DNA"/>
</dbReference>
<dbReference type="SUPFAM" id="SSF51905">
    <property type="entry name" value="FAD/NAD(P)-binding domain"/>
    <property type="match status" value="2"/>
</dbReference>
<proteinExistence type="inferred from homology"/>
<evidence type="ECO:0000256" key="4">
    <source>
        <dbReference type="ARBA" id="ARBA00023002"/>
    </source>
</evidence>
<dbReference type="Gene3D" id="3.50.50.60">
    <property type="entry name" value="FAD/NAD(P)-binding domain"/>
    <property type="match status" value="2"/>
</dbReference>
<feature type="non-terminal residue" evidence="6">
    <location>
        <position position="1"/>
    </location>
</feature>
<keyword evidence="2" id="KW-0285">Flavoprotein</keyword>
<evidence type="ECO:0000259" key="5">
    <source>
        <dbReference type="Pfam" id="PF01266"/>
    </source>
</evidence>
<evidence type="ECO:0000256" key="3">
    <source>
        <dbReference type="ARBA" id="ARBA00022827"/>
    </source>
</evidence>
<dbReference type="OrthoDB" id="66881at2759"/>
<dbReference type="GO" id="GO:0004499">
    <property type="term" value="F:N,N-dimethylaniline monooxygenase activity"/>
    <property type="evidence" value="ECO:0007669"/>
    <property type="project" value="InterPro"/>
</dbReference>
<sequence length="787" mass="86740">MEVRTVAVIGAGVSGVSSAIHLRNAGLDVTVFERGDVAGGVWVYDPRTAFEPSYPATLPSVGDSPAFDSLLKSSDRKVRRDSPVDQDSLAAKRLPNSKDLEILHAPPGPCYQGLHNNVSTTEMKLRTHDWKPDTPDFVPHKVLATYIQDTAAANKILSAISFRTHVIKVEKKENKWEVSTANLIDQDGEKQVQNAVQLFDAVIVASGHYHAPNIPDYPNVKAWKTAFPTRISHSKSYRSPAPFAGKNVLVVGAGVSSTDICRELGGVANKVWQSSRGGEYDLLPSMLPDNCTRIGAIAALSPLASTTELGDEDTLPGNVVLTSNDTITDLHHIILATGYYMSYPFLSHLHADNLLPSQASDTVLVTTGQVTHNLHKDIFYIPDPTLAFIGVPYHVATFSLYEFQAMAVAEVFAGSANLPEENEMRKEYEARVTRKGVGVLHLLIEALYTSRQPATPAIDPRSCSYDYKNMANGSILTYLPAGWTEERYKNATDDDWETLTEEEAELLFKREIAEKESAPKMVRQAFQSTIMAKAQAAGAPSSDRDEGVEPHHLVKLIEENDWNDFGFLVFRTYFGDEALWEGFREAWDPILQYGFDMALASEGLERICDKLFMKTVDDELTDGASAEGVASAYRLFTEDEDEVEEDEELEPGLRTRMCLFVDQECMRSLMEPKAGTPPFVKAVDVELGSTTQQRPGATFKVAIKDLVTHFYPALFLSDIADVAELRPSTDGGVWTRLSLSAYGRTQQEELQECESGMMRLGGLGDGVQVIVAAECKIEKSLLIQPLE</sequence>
<name>A0A9P8GC87_AURME</name>
<dbReference type="InterPro" id="IPR050346">
    <property type="entry name" value="FMO-like"/>
</dbReference>
<organism evidence="6 7">
    <name type="scientific">Aureobasidium melanogenum</name>
    <name type="common">Aureobasidium pullulans var. melanogenum</name>
    <dbReference type="NCBI Taxonomy" id="46634"/>
    <lineage>
        <taxon>Eukaryota</taxon>
        <taxon>Fungi</taxon>
        <taxon>Dikarya</taxon>
        <taxon>Ascomycota</taxon>
        <taxon>Pezizomycotina</taxon>
        <taxon>Dothideomycetes</taxon>
        <taxon>Dothideomycetidae</taxon>
        <taxon>Dothideales</taxon>
        <taxon>Saccotheciaceae</taxon>
        <taxon>Aureobasidium</taxon>
    </lineage>
</organism>
<reference evidence="6" key="2">
    <citation type="submission" date="2021-08" db="EMBL/GenBank/DDBJ databases">
        <authorList>
            <person name="Gostincar C."/>
            <person name="Sun X."/>
            <person name="Song Z."/>
            <person name="Gunde-Cimerman N."/>
        </authorList>
    </citation>
    <scope>NUCLEOTIDE SEQUENCE</scope>
    <source>
        <strain evidence="6">EXF-8016</strain>
    </source>
</reference>
<dbReference type="InterPro" id="IPR020946">
    <property type="entry name" value="Flavin_mOase-like"/>
</dbReference>
<dbReference type="InterPro" id="IPR036188">
    <property type="entry name" value="FAD/NAD-bd_sf"/>
</dbReference>
<feature type="domain" description="FAD dependent oxidoreductase" evidence="5">
    <location>
        <begin position="6"/>
        <end position="40"/>
    </location>
</feature>
<comment type="caution">
    <text evidence="6">The sequence shown here is derived from an EMBL/GenBank/DDBJ whole genome shotgun (WGS) entry which is preliminary data.</text>
</comment>
<evidence type="ECO:0000313" key="7">
    <source>
        <dbReference type="Proteomes" id="UP000767238"/>
    </source>
</evidence>
<dbReference type="InterPro" id="IPR006076">
    <property type="entry name" value="FAD-dep_OxRdtase"/>
</dbReference>
<dbReference type="PRINTS" id="PR00419">
    <property type="entry name" value="ADXRDTASE"/>
</dbReference>
<dbReference type="GO" id="GO:0050660">
    <property type="term" value="F:flavin adenine dinucleotide binding"/>
    <property type="evidence" value="ECO:0007669"/>
    <property type="project" value="InterPro"/>
</dbReference>
<evidence type="ECO:0000256" key="2">
    <source>
        <dbReference type="ARBA" id="ARBA00022630"/>
    </source>
</evidence>
<dbReference type="PANTHER" id="PTHR23023">
    <property type="entry name" value="DIMETHYLANILINE MONOOXYGENASE"/>
    <property type="match status" value="1"/>
</dbReference>
<dbReference type="Pfam" id="PF00743">
    <property type="entry name" value="FMO-like"/>
    <property type="match status" value="1"/>
</dbReference>
<gene>
    <name evidence="6" type="ORF">KCV03_g7274</name>
</gene>
<reference evidence="6" key="1">
    <citation type="journal article" date="2021" name="J Fungi (Basel)">
        <title>Virulence traits and population genomics of the black yeast Aureobasidium melanogenum.</title>
        <authorList>
            <person name="Cernosa A."/>
            <person name="Sun X."/>
            <person name="Gostincar C."/>
            <person name="Fang C."/>
            <person name="Gunde-Cimerman N."/>
            <person name="Song Z."/>
        </authorList>
    </citation>
    <scope>NUCLEOTIDE SEQUENCE</scope>
    <source>
        <strain evidence="6">EXF-8016</strain>
    </source>
</reference>
<accession>A0A9P8GC87</accession>
<evidence type="ECO:0000313" key="6">
    <source>
        <dbReference type="EMBL" id="KAH0216989.1"/>
    </source>
</evidence>
<protein>
    <submittedName>
        <fullName evidence="6">FAD/NAD(P)-binding domain-containing protein</fullName>
    </submittedName>
</protein>
<dbReference type="Proteomes" id="UP000767238">
    <property type="component" value="Unassembled WGS sequence"/>
</dbReference>
<dbReference type="AlphaFoldDB" id="A0A9P8GC87"/>
<evidence type="ECO:0000256" key="1">
    <source>
        <dbReference type="ARBA" id="ARBA00009183"/>
    </source>
</evidence>
<comment type="similarity">
    <text evidence="1">Belongs to the FMO family.</text>
</comment>
<dbReference type="Pfam" id="PF01266">
    <property type="entry name" value="DAO"/>
    <property type="match status" value="1"/>
</dbReference>